<dbReference type="SUPFAM" id="SSF54616">
    <property type="entry name" value="DNA-binding domain of Mlu1-box binding protein MBP1"/>
    <property type="match status" value="1"/>
</dbReference>
<dbReference type="SMART" id="SM01252">
    <property type="entry name" value="KilA-N"/>
    <property type="match status" value="1"/>
</dbReference>
<dbReference type="PROSITE" id="PS51299">
    <property type="entry name" value="HTH_APSES"/>
    <property type="match status" value="1"/>
</dbReference>
<reference evidence="6" key="1">
    <citation type="journal article" date="2020" name="Stud. Mycol.">
        <title>101 Dothideomycetes genomes: a test case for predicting lifestyles and emergence of pathogens.</title>
        <authorList>
            <person name="Haridas S."/>
            <person name="Albert R."/>
            <person name="Binder M."/>
            <person name="Bloem J."/>
            <person name="Labutti K."/>
            <person name="Salamov A."/>
            <person name="Andreopoulos B."/>
            <person name="Baker S."/>
            <person name="Barry K."/>
            <person name="Bills G."/>
            <person name="Bluhm B."/>
            <person name="Cannon C."/>
            <person name="Castanera R."/>
            <person name="Culley D."/>
            <person name="Daum C."/>
            <person name="Ezra D."/>
            <person name="Gonzalez J."/>
            <person name="Henrissat B."/>
            <person name="Kuo A."/>
            <person name="Liang C."/>
            <person name="Lipzen A."/>
            <person name="Lutzoni F."/>
            <person name="Magnuson J."/>
            <person name="Mondo S."/>
            <person name="Nolan M."/>
            <person name="Ohm R."/>
            <person name="Pangilinan J."/>
            <person name="Park H.-J."/>
            <person name="Ramirez L."/>
            <person name="Alfaro M."/>
            <person name="Sun H."/>
            <person name="Tritt A."/>
            <person name="Yoshinaga Y."/>
            <person name="Zwiers L.-H."/>
            <person name="Turgeon B."/>
            <person name="Goodwin S."/>
            <person name="Spatafora J."/>
            <person name="Crous P."/>
            <person name="Grigoriev I."/>
        </authorList>
    </citation>
    <scope>NUCLEOTIDE SEQUENCE</scope>
    <source>
        <strain evidence="6">CBS 122367</strain>
    </source>
</reference>
<keyword evidence="2" id="KW-0183">Conidiation</keyword>
<gene>
    <name evidence="6" type="ORF">K458DRAFT_385755</name>
</gene>
<feature type="compositionally biased region" description="Basic residues" evidence="3">
    <location>
        <begin position="229"/>
        <end position="238"/>
    </location>
</feature>
<dbReference type="GO" id="GO:0048315">
    <property type="term" value="P:conidium formation"/>
    <property type="evidence" value="ECO:0007669"/>
    <property type="project" value="UniProtKB-KW"/>
</dbReference>
<keyword evidence="4" id="KW-0812">Transmembrane</keyword>
<sequence length="425" mass="45832">MVAKRTLPEGRNPLVEPANSPSHEILVERRRLGQTNLAVKPGIVGVTSASKAENLGTFDYAHLRVPLPKDLSGSGIFTLKTTTSYPESYFLMRRSSDGYVSATGMFKAAFPWASLAEEEAERRHQKTFQSAGPDEVAGSVWIAPDEALVLSEQYGMRLWVEALLDPAPIEKGTKDKHNTHIQMPPRYDITKAPTPAIVLPPTSALRSTRARSSRSASPSKIATPGRKMASPRKSRTSRVAKAEAVQLEDVFESKTTATSSALQNAVENGTTASESVASVASESVNGDVKDADTVRIEVQETVETNGDVETTTTNVKIDVPADHPELPTPEDPTKLIQESTRMVQEAKQLEGGAPKTSKSKRKAEEISKDENEVEGPSQERPAKLARTMSTTEQKLAKEKVTRRALVGLGVMAAIGSAVGYFAGLA</sequence>
<feature type="region of interest" description="Disordered" evidence="3">
    <location>
        <begin position="1"/>
        <end position="21"/>
    </location>
</feature>
<dbReference type="GO" id="GO:0044820">
    <property type="term" value="P:mitotic telomere tethering at nuclear periphery"/>
    <property type="evidence" value="ECO:0007669"/>
    <property type="project" value="TreeGrafter"/>
</dbReference>
<evidence type="ECO:0000256" key="3">
    <source>
        <dbReference type="SAM" id="MobiDB-lite"/>
    </source>
</evidence>
<feature type="domain" description="HTH APSES-type" evidence="5">
    <location>
        <begin position="66"/>
        <end position="176"/>
    </location>
</feature>
<evidence type="ECO:0000259" key="5">
    <source>
        <dbReference type="PROSITE" id="PS51299"/>
    </source>
</evidence>
<dbReference type="InterPro" id="IPR018004">
    <property type="entry name" value="KilA/APSES_HTH"/>
</dbReference>
<name>A0A6G1JC98_9PLEO</name>
<accession>A0A6G1JC98</accession>
<dbReference type="AlphaFoldDB" id="A0A6G1JC98"/>
<dbReference type="EMBL" id="MU005574">
    <property type="protein sequence ID" value="KAF2688187.1"/>
    <property type="molecule type" value="Genomic_DNA"/>
</dbReference>
<dbReference type="GO" id="GO:0070197">
    <property type="term" value="P:meiotic attachment of telomere to nuclear envelope"/>
    <property type="evidence" value="ECO:0007669"/>
    <property type="project" value="InterPro"/>
</dbReference>
<evidence type="ECO:0000313" key="7">
    <source>
        <dbReference type="Proteomes" id="UP000799291"/>
    </source>
</evidence>
<organism evidence="6 7">
    <name type="scientific">Lentithecium fluviatile CBS 122367</name>
    <dbReference type="NCBI Taxonomy" id="1168545"/>
    <lineage>
        <taxon>Eukaryota</taxon>
        <taxon>Fungi</taxon>
        <taxon>Dikarya</taxon>
        <taxon>Ascomycota</taxon>
        <taxon>Pezizomycotina</taxon>
        <taxon>Dothideomycetes</taxon>
        <taxon>Pleosporomycetidae</taxon>
        <taxon>Pleosporales</taxon>
        <taxon>Massarineae</taxon>
        <taxon>Lentitheciaceae</taxon>
        <taxon>Lentithecium</taxon>
    </lineage>
</organism>
<evidence type="ECO:0000256" key="2">
    <source>
        <dbReference type="ARBA" id="ARBA00023321"/>
    </source>
</evidence>
<dbReference type="GO" id="GO:0030435">
    <property type="term" value="P:sporulation resulting in formation of a cellular spore"/>
    <property type="evidence" value="ECO:0007669"/>
    <property type="project" value="UniProtKB-KW"/>
</dbReference>
<evidence type="ECO:0000313" key="6">
    <source>
        <dbReference type="EMBL" id="KAF2688187.1"/>
    </source>
</evidence>
<dbReference type="PANTHER" id="PTHR38044">
    <property type="entry name" value="BOUQUET FORMATION PROTEIN 4"/>
    <property type="match status" value="1"/>
</dbReference>
<dbReference type="GO" id="GO:1990862">
    <property type="term" value="C:nuclear membrane complex Bqt3-Bqt4"/>
    <property type="evidence" value="ECO:0007669"/>
    <property type="project" value="InterPro"/>
</dbReference>
<keyword evidence="1" id="KW-0749">Sporulation</keyword>
<keyword evidence="7" id="KW-1185">Reference proteome</keyword>
<evidence type="ECO:0000256" key="1">
    <source>
        <dbReference type="ARBA" id="ARBA00022969"/>
    </source>
</evidence>
<feature type="transmembrane region" description="Helical" evidence="4">
    <location>
        <begin position="404"/>
        <end position="423"/>
    </location>
</feature>
<feature type="region of interest" description="Disordered" evidence="3">
    <location>
        <begin position="346"/>
        <end position="395"/>
    </location>
</feature>
<dbReference type="PANTHER" id="PTHR38044:SF1">
    <property type="entry name" value="BOUQUET FORMATION PROTEIN 4"/>
    <property type="match status" value="1"/>
</dbReference>
<dbReference type="OrthoDB" id="5346159at2759"/>
<keyword evidence="4" id="KW-1133">Transmembrane helix</keyword>
<dbReference type="InterPro" id="IPR003163">
    <property type="entry name" value="Tscrpt_reg_HTH_APSES-type"/>
</dbReference>
<evidence type="ECO:0000256" key="4">
    <source>
        <dbReference type="SAM" id="Phobius"/>
    </source>
</evidence>
<feature type="region of interest" description="Disordered" evidence="3">
    <location>
        <begin position="171"/>
        <end position="240"/>
    </location>
</feature>
<dbReference type="InterPro" id="IPR036887">
    <property type="entry name" value="HTH_APSES_sf"/>
</dbReference>
<dbReference type="GO" id="GO:0003677">
    <property type="term" value="F:DNA binding"/>
    <property type="evidence" value="ECO:0007669"/>
    <property type="project" value="InterPro"/>
</dbReference>
<protein>
    <recommendedName>
        <fullName evidence="5">HTH APSES-type domain-containing protein</fullName>
    </recommendedName>
</protein>
<keyword evidence="4" id="KW-0472">Membrane</keyword>
<dbReference type="InterPro" id="IPR037548">
    <property type="entry name" value="Bqt4"/>
</dbReference>
<dbReference type="Proteomes" id="UP000799291">
    <property type="component" value="Unassembled WGS sequence"/>
</dbReference>
<proteinExistence type="predicted"/>